<gene>
    <name evidence="7" type="ORF">GCM10011509_08570</name>
</gene>
<dbReference type="Pfam" id="PF06271">
    <property type="entry name" value="RDD"/>
    <property type="match status" value="1"/>
</dbReference>
<keyword evidence="3 5" id="KW-1133">Transmembrane helix</keyword>
<evidence type="ECO:0000256" key="1">
    <source>
        <dbReference type="ARBA" id="ARBA00004141"/>
    </source>
</evidence>
<protein>
    <recommendedName>
        <fullName evidence="6">RDD domain-containing protein</fullName>
    </recommendedName>
</protein>
<dbReference type="Proteomes" id="UP000662111">
    <property type="component" value="Unassembled WGS sequence"/>
</dbReference>
<keyword evidence="4 5" id="KW-0472">Membrane</keyword>
<name>A0ABQ2F5G4_9MICO</name>
<keyword evidence="8" id="KW-1185">Reference proteome</keyword>
<dbReference type="RefSeq" id="WP_022920634.1">
    <property type="nucleotide sequence ID" value="NZ_BMLB01000002.1"/>
</dbReference>
<evidence type="ECO:0000256" key="4">
    <source>
        <dbReference type="ARBA" id="ARBA00023136"/>
    </source>
</evidence>
<dbReference type="InterPro" id="IPR010432">
    <property type="entry name" value="RDD"/>
</dbReference>
<accession>A0ABQ2F5G4</accession>
<organism evidence="7 8">
    <name type="scientific">Ornithinimicrobium pekingense</name>
    <dbReference type="NCBI Taxonomy" id="384677"/>
    <lineage>
        <taxon>Bacteria</taxon>
        <taxon>Bacillati</taxon>
        <taxon>Actinomycetota</taxon>
        <taxon>Actinomycetes</taxon>
        <taxon>Micrococcales</taxon>
        <taxon>Ornithinimicrobiaceae</taxon>
        <taxon>Ornithinimicrobium</taxon>
    </lineage>
</organism>
<evidence type="ECO:0000313" key="7">
    <source>
        <dbReference type="EMBL" id="GGK62477.1"/>
    </source>
</evidence>
<evidence type="ECO:0000259" key="6">
    <source>
        <dbReference type="Pfam" id="PF06271"/>
    </source>
</evidence>
<evidence type="ECO:0000256" key="2">
    <source>
        <dbReference type="ARBA" id="ARBA00022692"/>
    </source>
</evidence>
<comment type="subcellular location">
    <subcellularLocation>
        <location evidence="1">Membrane</location>
        <topology evidence="1">Multi-pass membrane protein</topology>
    </subcellularLocation>
</comment>
<evidence type="ECO:0000256" key="5">
    <source>
        <dbReference type="SAM" id="Phobius"/>
    </source>
</evidence>
<keyword evidence="2 5" id="KW-0812">Transmembrane</keyword>
<sequence length="188" mass="19625">MPSAPALTTWRPSPAARVRSWLGDWLVVAGWLALLTLLGVLVRPLLDVPGPAGAPGPRRVLAADLAISLVTVVPYVLYLFVTESSPRSASLGKRWAGLVVAGATGGPARTGQVFARNVVKALPWQVAHLGVSRAVLEVQLPIGMTLVVLSLVLAAACMVPSLVGGRGLHDRVAGTRVQRASRSGPVDR</sequence>
<dbReference type="EMBL" id="BMLB01000002">
    <property type="protein sequence ID" value="GGK62477.1"/>
    <property type="molecule type" value="Genomic_DNA"/>
</dbReference>
<proteinExistence type="predicted"/>
<reference evidence="8" key="1">
    <citation type="journal article" date="2019" name="Int. J. Syst. Evol. Microbiol.">
        <title>The Global Catalogue of Microorganisms (GCM) 10K type strain sequencing project: providing services to taxonomists for standard genome sequencing and annotation.</title>
        <authorList>
            <consortium name="The Broad Institute Genomics Platform"/>
            <consortium name="The Broad Institute Genome Sequencing Center for Infectious Disease"/>
            <person name="Wu L."/>
            <person name="Ma J."/>
        </authorList>
    </citation>
    <scope>NUCLEOTIDE SEQUENCE [LARGE SCALE GENOMIC DNA]</scope>
    <source>
        <strain evidence="8">CGMCC 1.5362</strain>
    </source>
</reference>
<feature type="domain" description="RDD" evidence="6">
    <location>
        <begin position="13"/>
        <end position="174"/>
    </location>
</feature>
<feature type="transmembrane region" description="Helical" evidence="5">
    <location>
        <begin position="21"/>
        <end position="41"/>
    </location>
</feature>
<comment type="caution">
    <text evidence="7">The sequence shown here is derived from an EMBL/GenBank/DDBJ whole genome shotgun (WGS) entry which is preliminary data.</text>
</comment>
<feature type="transmembrane region" description="Helical" evidence="5">
    <location>
        <begin position="142"/>
        <end position="163"/>
    </location>
</feature>
<feature type="transmembrane region" description="Helical" evidence="5">
    <location>
        <begin position="61"/>
        <end position="81"/>
    </location>
</feature>
<evidence type="ECO:0000313" key="8">
    <source>
        <dbReference type="Proteomes" id="UP000662111"/>
    </source>
</evidence>
<evidence type="ECO:0000256" key="3">
    <source>
        <dbReference type="ARBA" id="ARBA00022989"/>
    </source>
</evidence>